<evidence type="ECO:0000256" key="6">
    <source>
        <dbReference type="SAM" id="SignalP"/>
    </source>
</evidence>
<dbReference type="EMBL" id="NKYI01000021">
    <property type="protein sequence ID" value="PIK83676.1"/>
    <property type="molecule type" value="Genomic_DNA"/>
</dbReference>
<evidence type="ECO:0000256" key="1">
    <source>
        <dbReference type="ARBA" id="ARBA00004167"/>
    </source>
</evidence>
<evidence type="ECO:0000313" key="12">
    <source>
        <dbReference type="Proteomes" id="UP001350972"/>
    </source>
</evidence>
<keyword evidence="5" id="KW-0813">Transport</keyword>
<reference evidence="8 11" key="1">
    <citation type="submission" date="2017-07" db="EMBL/GenBank/DDBJ databases">
        <title>Raoultella ornithinolytica strain HH3 draft genome.</title>
        <authorList>
            <person name="Duceppe M.-O."/>
            <person name="Huang H."/>
            <person name="Phipps-Todd B."/>
        </authorList>
    </citation>
    <scope>NUCLEOTIDE SEQUENCE [LARGE SCALE GENOMIC DNA]</scope>
    <source>
        <strain evidence="8 11">HH3</strain>
    </source>
</reference>
<dbReference type="PROSITE" id="PS52015">
    <property type="entry name" value="TONB_CTD"/>
    <property type="match status" value="1"/>
</dbReference>
<dbReference type="PROSITE" id="PS51257">
    <property type="entry name" value="PROKAR_LIPOPROTEIN"/>
    <property type="match status" value="1"/>
</dbReference>
<evidence type="ECO:0000259" key="7">
    <source>
        <dbReference type="PROSITE" id="PS52015"/>
    </source>
</evidence>
<keyword evidence="4" id="KW-0472">Membrane</keyword>
<dbReference type="GO" id="GO:0031992">
    <property type="term" value="F:energy transducer activity"/>
    <property type="evidence" value="ECO:0007669"/>
    <property type="project" value="InterPro"/>
</dbReference>
<dbReference type="Gene3D" id="3.30.2420.10">
    <property type="entry name" value="TonB"/>
    <property type="match status" value="1"/>
</dbReference>
<evidence type="ECO:0000256" key="3">
    <source>
        <dbReference type="ARBA" id="ARBA00022989"/>
    </source>
</evidence>
<evidence type="ECO:0000256" key="2">
    <source>
        <dbReference type="ARBA" id="ARBA00022692"/>
    </source>
</evidence>
<dbReference type="Proteomes" id="UP000229713">
    <property type="component" value="Unassembled WGS sequence"/>
</dbReference>
<dbReference type="Pfam" id="PF03544">
    <property type="entry name" value="TonB_C"/>
    <property type="match status" value="1"/>
</dbReference>
<reference evidence="10 12" key="3">
    <citation type="submission" date="2024-02" db="EMBL/GenBank/DDBJ databases">
        <title>Tn5403 promotes plasmid rearrangements and degradation of the Klebsiella pneumoniae carbapenemase (KPC) transposon Tn4401.</title>
        <authorList>
            <person name="Sheppard A.E."/>
            <person name="Barry K.E."/>
            <person name="Parikh H.I."/>
            <person name="Vegesana K."/>
            <person name="Sebra R."/>
            <person name="George S."/>
            <person name="Sanderson N.D."/>
            <person name="Stoesser N."/>
            <person name="Eyre D.W."/>
            <person name="Crook D.W."/>
            <person name="Walker A.S."/>
            <person name="Mathers A.J."/>
        </authorList>
    </citation>
    <scope>NUCLEOTIDE SEQUENCE [LARGE SCALE GENOMIC DNA]</scope>
    <source>
        <strain evidence="10 12">CAV1921</strain>
    </source>
</reference>
<keyword evidence="2" id="KW-0812">Transmembrane</keyword>
<comment type="subcellular location">
    <subcellularLocation>
        <location evidence="5">Cell inner membrane</location>
        <topology evidence="5">Single-pass membrane protein</topology>
        <orientation evidence="5">Periplasmic side</orientation>
    </subcellularLocation>
    <subcellularLocation>
        <location evidence="1">Membrane</location>
        <topology evidence="1">Single-pass membrane protein</topology>
    </subcellularLocation>
</comment>
<organism evidence="8 11">
    <name type="scientific">Raoultella ornithinolytica</name>
    <name type="common">Klebsiella ornithinolytica</name>
    <dbReference type="NCBI Taxonomy" id="54291"/>
    <lineage>
        <taxon>Bacteria</taxon>
        <taxon>Pseudomonadati</taxon>
        <taxon>Pseudomonadota</taxon>
        <taxon>Gammaproteobacteria</taxon>
        <taxon>Enterobacterales</taxon>
        <taxon>Enterobacteriaceae</taxon>
        <taxon>Klebsiella/Raoultella group</taxon>
        <taxon>Raoultella</taxon>
    </lineage>
</organism>
<dbReference type="RefSeq" id="WP_004862374.1">
    <property type="nucleotide sequence ID" value="NZ_ABDFAB020000002.1"/>
</dbReference>
<dbReference type="GO" id="GO:0005886">
    <property type="term" value="C:plasma membrane"/>
    <property type="evidence" value="ECO:0007669"/>
    <property type="project" value="UniProtKB-SubCell"/>
</dbReference>
<feature type="signal peptide" evidence="6">
    <location>
        <begin position="1"/>
        <end position="23"/>
    </location>
</feature>
<dbReference type="GO" id="GO:0015891">
    <property type="term" value="P:siderophore transport"/>
    <property type="evidence" value="ECO:0007669"/>
    <property type="project" value="InterPro"/>
</dbReference>
<dbReference type="EMBL" id="CP145163">
    <property type="protein sequence ID" value="WWC14126.1"/>
    <property type="molecule type" value="Genomic_DNA"/>
</dbReference>
<dbReference type="SUPFAM" id="SSF74653">
    <property type="entry name" value="TolA/TonB C-terminal domain"/>
    <property type="match status" value="1"/>
</dbReference>
<dbReference type="Proteomes" id="UP001064206">
    <property type="component" value="Chromosome"/>
</dbReference>
<reference evidence="9" key="2">
    <citation type="submission" date="2022-09" db="EMBL/GenBank/DDBJ databases">
        <title>Multidrug resistance Raoultella ornithinolytica Strain MQB_Silv_108.</title>
        <authorList>
            <person name="Quintela-Baluja M."/>
        </authorList>
    </citation>
    <scope>NUCLEOTIDE SEQUENCE</scope>
    <source>
        <strain evidence="9">MQB_Silv_108</strain>
    </source>
</reference>
<evidence type="ECO:0000313" key="8">
    <source>
        <dbReference type="EMBL" id="PIK83676.1"/>
    </source>
</evidence>
<keyword evidence="3" id="KW-1133">Transmembrane helix</keyword>
<dbReference type="GO" id="GO:0015031">
    <property type="term" value="P:protein transport"/>
    <property type="evidence" value="ECO:0007669"/>
    <property type="project" value="UniProtKB-UniRule"/>
</dbReference>
<proteinExistence type="inferred from homology"/>
<keyword evidence="5" id="KW-1003">Cell membrane</keyword>
<accession>A0A1Y6GGZ7</accession>
<comment type="function">
    <text evidence="5">Interacts with outer membrane receptor proteins that carry out high-affinity binding and energy dependent uptake into the periplasmic space of specific substrates. It could act to transduce energy from the cytoplasmic membrane to specific energy-requiring processes in the outer membrane, resulting in the release into the periplasm of ligands bound by these outer membrane proteins.</text>
</comment>
<dbReference type="GeneID" id="93753996"/>
<dbReference type="PRINTS" id="PR01374">
    <property type="entry name" value="TONBPROTEIN"/>
</dbReference>
<evidence type="ECO:0000313" key="10">
    <source>
        <dbReference type="EMBL" id="WWC14126.1"/>
    </source>
</evidence>
<keyword evidence="5" id="KW-0735">Signal-anchor</keyword>
<sequence length="111" mass="12365">MMKLSRAFLFAGCCLISACTSQMKGVAPQQLVSTLPDYPYYALANHLDGEVTIRFDVGANGKVEKMWILTSEPQHLFDDAVISAAAKWRFESNKPYKGMTKTIRFKLNNAG</sequence>
<dbReference type="Proteomes" id="UP001350972">
    <property type="component" value="Chromosome"/>
</dbReference>
<keyword evidence="5" id="KW-0997">Cell inner membrane</keyword>
<keyword evidence="6" id="KW-0732">Signal</keyword>
<name>A0A1Y6GGZ7_RAOOR</name>
<feature type="domain" description="TonB C-terminal" evidence="7">
    <location>
        <begin position="23"/>
        <end position="111"/>
    </location>
</feature>
<dbReference type="InterPro" id="IPR003538">
    <property type="entry name" value="TonB"/>
</dbReference>
<keyword evidence="5" id="KW-0653">Protein transport</keyword>
<evidence type="ECO:0000313" key="9">
    <source>
        <dbReference type="EMBL" id="UXE40711.1"/>
    </source>
</evidence>
<dbReference type="eggNOG" id="COG0810">
    <property type="taxonomic scope" value="Bacteria"/>
</dbReference>
<protein>
    <recommendedName>
        <fullName evidence="5">Protein TonB</fullName>
    </recommendedName>
</protein>
<evidence type="ECO:0000256" key="5">
    <source>
        <dbReference type="RuleBase" id="RU362123"/>
    </source>
</evidence>
<dbReference type="InterPro" id="IPR006260">
    <property type="entry name" value="TonB/TolA_C"/>
</dbReference>
<gene>
    <name evidence="8" type="ORF">CFY86_14085</name>
    <name evidence="10" type="ORF">LM286_12840</name>
    <name evidence="9" type="ORF">N2J37_13665</name>
</gene>
<dbReference type="EMBL" id="CP104450">
    <property type="protein sequence ID" value="UXE40711.1"/>
    <property type="molecule type" value="Genomic_DNA"/>
</dbReference>
<dbReference type="GO" id="GO:0055085">
    <property type="term" value="P:transmembrane transport"/>
    <property type="evidence" value="ECO:0007669"/>
    <property type="project" value="InterPro"/>
</dbReference>
<keyword evidence="12" id="KW-1185">Reference proteome</keyword>
<dbReference type="InterPro" id="IPR037682">
    <property type="entry name" value="TonB_C"/>
</dbReference>
<dbReference type="AlphaFoldDB" id="A0A1Y6GGZ7"/>
<evidence type="ECO:0000256" key="4">
    <source>
        <dbReference type="ARBA" id="ARBA00023136"/>
    </source>
</evidence>
<comment type="similarity">
    <text evidence="5">Belongs to the TonB family.</text>
</comment>
<dbReference type="NCBIfam" id="TIGR01352">
    <property type="entry name" value="tonB_Cterm"/>
    <property type="match status" value="1"/>
</dbReference>
<dbReference type="PaxDb" id="1286170-RORB6_05700"/>
<evidence type="ECO:0000313" key="11">
    <source>
        <dbReference type="Proteomes" id="UP000229713"/>
    </source>
</evidence>
<feature type="chain" id="PRO_5015073110" description="Protein TonB" evidence="6">
    <location>
        <begin position="24"/>
        <end position="111"/>
    </location>
</feature>
<dbReference type="GO" id="GO:0030288">
    <property type="term" value="C:outer membrane-bounded periplasmic space"/>
    <property type="evidence" value="ECO:0007669"/>
    <property type="project" value="InterPro"/>
</dbReference>